<accession>A0AA38HCB1</accession>
<organism evidence="2 3">
    <name type="scientific">Dioszegia hungarica</name>
    <dbReference type="NCBI Taxonomy" id="4972"/>
    <lineage>
        <taxon>Eukaryota</taxon>
        <taxon>Fungi</taxon>
        <taxon>Dikarya</taxon>
        <taxon>Basidiomycota</taxon>
        <taxon>Agaricomycotina</taxon>
        <taxon>Tremellomycetes</taxon>
        <taxon>Tremellales</taxon>
        <taxon>Bulleribasidiaceae</taxon>
        <taxon>Dioszegia</taxon>
    </lineage>
</organism>
<gene>
    <name evidence="2" type="ORF">MKK02DRAFT_32290</name>
</gene>
<dbReference type="EMBL" id="JAKWFO010000004">
    <property type="protein sequence ID" value="KAI9637447.1"/>
    <property type="molecule type" value="Genomic_DNA"/>
</dbReference>
<protein>
    <submittedName>
        <fullName evidence="2">Uncharacterized protein</fullName>
    </submittedName>
</protein>
<dbReference type="GeneID" id="77727683"/>
<comment type="caution">
    <text evidence="2">The sequence shown here is derived from an EMBL/GenBank/DDBJ whole genome shotgun (WGS) entry which is preliminary data.</text>
</comment>
<evidence type="ECO:0000313" key="2">
    <source>
        <dbReference type="EMBL" id="KAI9637447.1"/>
    </source>
</evidence>
<dbReference type="AlphaFoldDB" id="A0AA38HCB1"/>
<feature type="coiled-coil region" evidence="1">
    <location>
        <begin position="168"/>
        <end position="213"/>
    </location>
</feature>
<keyword evidence="1" id="KW-0175">Coiled coil</keyword>
<evidence type="ECO:0000256" key="1">
    <source>
        <dbReference type="SAM" id="Coils"/>
    </source>
</evidence>
<evidence type="ECO:0000313" key="3">
    <source>
        <dbReference type="Proteomes" id="UP001164286"/>
    </source>
</evidence>
<dbReference type="Proteomes" id="UP001164286">
    <property type="component" value="Unassembled WGS sequence"/>
</dbReference>
<sequence>MSDDQASSSTPDAVGERPSIKQLLVMFEAELASVRNKERAGAIKRLDDPEIKIRASKLYAYQAAAAMTGVVEKEVTALETIVMEDRAAAAKAIQAEKDLRLELQARTRTVREMLLVRLQKEFEDIPPYAADDKMTQIEQLEKEIASADLPTFVPAKEREMQKQASPCLLRKDNQIAGMQKELDTLRARPQPTVEQFQRQCADQSMEIMDLRAQLASRTGTVAERLERGDITPKEQAAFEAGIRFHMSDPTQAELCAGQASKTLASSASAPAHTPVAIAGTSNSSMLKNEPLRMMREGGYQEAVAVRHQKAVAIRRQKAVAIRRQKAVAIKHASLRFRTWPGGDPD</sequence>
<name>A0AA38HCB1_9TREE</name>
<reference evidence="2" key="1">
    <citation type="journal article" date="2022" name="G3 (Bethesda)">
        <title>High quality genome of the basidiomycete yeast Dioszegia hungarica PDD-24b-2 isolated from cloud water.</title>
        <authorList>
            <person name="Jarrige D."/>
            <person name="Haridas S."/>
            <person name="Bleykasten-Grosshans C."/>
            <person name="Joly M."/>
            <person name="Nadalig T."/>
            <person name="Sancelme M."/>
            <person name="Vuilleumier S."/>
            <person name="Grigoriev I.V."/>
            <person name="Amato P."/>
            <person name="Bringel F."/>
        </authorList>
    </citation>
    <scope>NUCLEOTIDE SEQUENCE</scope>
    <source>
        <strain evidence="2">PDD-24b-2</strain>
    </source>
</reference>
<keyword evidence="3" id="KW-1185">Reference proteome</keyword>
<dbReference type="RefSeq" id="XP_052947224.1">
    <property type="nucleotide sequence ID" value="XM_053088478.1"/>
</dbReference>
<proteinExistence type="predicted"/>